<dbReference type="EMBL" id="JAUEPT010000279">
    <property type="protein sequence ID" value="KAK0421839.1"/>
    <property type="molecule type" value="Genomic_DNA"/>
</dbReference>
<reference evidence="1" key="1">
    <citation type="submission" date="2023-06" db="EMBL/GenBank/DDBJ databases">
        <authorList>
            <consortium name="Lawrence Berkeley National Laboratory"/>
            <person name="Ahrendt S."/>
            <person name="Sahu N."/>
            <person name="Indic B."/>
            <person name="Wong-Bajracharya J."/>
            <person name="Merenyi Z."/>
            <person name="Ke H.-M."/>
            <person name="Monk M."/>
            <person name="Kocsube S."/>
            <person name="Drula E."/>
            <person name="Lipzen A."/>
            <person name="Balint B."/>
            <person name="Henrissat B."/>
            <person name="Andreopoulos B."/>
            <person name="Martin F.M."/>
            <person name="Harder C.B."/>
            <person name="Rigling D."/>
            <person name="Ford K.L."/>
            <person name="Foster G.D."/>
            <person name="Pangilinan J."/>
            <person name="Papanicolaou A."/>
            <person name="Barry K."/>
            <person name="LaButti K."/>
            <person name="Viragh M."/>
            <person name="Koriabine M."/>
            <person name="Yan M."/>
            <person name="Riley R."/>
            <person name="Champramary S."/>
            <person name="Plett K.L."/>
            <person name="Tsai I.J."/>
            <person name="Slot J."/>
            <person name="Sipos G."/>
            <person name="Plett J."/>
            <person name="Nagy L.G."/>
            <person name="Grigoriev I.V."/>
        </authorList>
    </citation>
    <scope>NUCLEOTIDE SEQUENCE</scope>
    <source>
        <strain evidence="1">FPL87.14</strain>
    </source>
</reference>
<protein>
    <submittedName>
        <fullName evidence="1">Uncharacterized protein</fullName>
    </submittedName>
</protein>
<dbReference type="AlphaFoldDB" id="A0AA39IF02"/>
<name>A0AA39IF02_9AGAR</name>
<dbReference type="Proteomes" id="UP001175226">
    <property type="component" value="Unassembled WGS sequence"/>
</dbReference>
<keyword evidence="2" id="KW-1185">Reference proteome</keyword>
<comment type="caution">
    <text evidence="1">The sequence shown here is derived from an EMBL/GenBank/DDBJ whole genome shotgun (WGS) entry which is preliminary data.</text>
</comment>
<gene>
    <name evidence="1" type="ORF">EV421DRAFT_1914999</name>
</gene>
<sequence>MDSSCIDCKQPLHHIKMSSHPEILSIRDAFLKAEVGVNIPESIIDPNTKKEIAGTVTVTLKDVDEANDVVAAVRGHFASSPYGPEIKHQVELITKMYYLAVEKTYCNATFFRDATPVDSQNEIQDLKNKIRDLERKIGPSRDSVVEKIDSVQITAENAQIAHRNSRCGYTEEFRALRKVRVASGFELAQAVCPEHVNENSFKDTTTEPPEVGSTPLGFDGQVAMYSDVVILKMIVFYNNHFGITKPDVLSVRINKFQSFLSGYLDM</sequence>
<accession>A0AA39IF02</accession>
<proteinExistence type="predicted"/>
<organism evidence="1 2">
    <name type="scientific">Armillaria borealis</name>
    <dbReference type="NCBI Taxonomy" id="47425"/>
    <lineage>
        <taxon>Eukaryota</taxon>
        <taxon>Fungi</taxon>
        <taxon>Dikarya</taxon>
        <taxon>Basidiomycota</taxon>
        <taxon>Agaricomycotina</taxon>
        <taxon>Agaricomycetes</taxon>
        <taxon>Agaricomycetidae</taxon>
        <taxon>Agaricales</taxon>
        <taxon>Marasmiineae</taxon>
        <taxon>Physalacriaceae</taxon>
        <taxon>Armillaria</taxon>
    </lineage>
</organism>
<evidence type="ECO:0000313" key="2">
    <source>
        <dbReference type="Proteomes" id="UP001175226"/>
    </source>
</evidence>
<evidence type="ECO:0000313" key="1">
    <source>
        <dbReference type="EMBL" id="KAK0421839.1"/>
    </source>
</evidence>